<dbReference type="PANTHER" id="PTHR30024">
    <property type="entry name" value="ALIPHATIC SULFONATES-BINDING PROTEIN-RELATED"/>
    <property type="match status" value="1"/>
</dbReference>
<dbReference type="Gene3D" id="3.40.190.10">
    <property type="entry name" value="Periplasmic binding protein-like II"/>
    <property type="match status" value="2"/>
</dbReference>
<evidence type="ECO:0000259" key="1">
    <source>
        <dbReference type="Pfam" id="PF09084"/>
    </source>
</evidence>
<reference evidence="2" key="2">
    <citation type="submission" date="2020-09" db="EMBL/GenBank/DDBJ databases">
        <authorList>
            <person name="Sun Q."/>
            <person name="Kim S."/>
        </authorList>
    </citation>
    <scope>NUCLEOTIDE SEQUENCE</scope>
    <source>
        <strain evidence="2">KCTC 42249</strain>
    </source>
</reference>
<reference evidence="2" key="1">
    <citation type="journal article" date="2014" name="Int. J. Syst. Evol. Microbiol.">
        <title>Complete genome sequence of Corynebacterium casei LMG S-19264T (=DSM 44701T), isolated from a smear-ripened cheese.</title>
        <authorList>
            <consortium name="US DOE Joint Genome Institute (JGI-PGF)"/>
            <person name="Walter F."/>
            <person name="Albersmeier A."/>
            <person name="Kalinowski J."/>
            <person name="Ruckert C."/>
        </authorList>
    </citation>
    <scope>NUCLEOTIDE SEQUENCE</scope>
    <source>
        <strain evidence="2">KCTC 42249</strain>
    </source>
</reference>
<comment type="caution">
    <text evidence="2">The sequence shown here is derived from an EMBL/GenBank/DDBJ whole genome shotgun (WGS) entry which is preliminary data.</text>
</comment>
<dbReference type="Proteomes" id="UP000630142">
    <property type="component" value="Unassembled WGS sequence"/>
</dbReference>
<gene>
    <name evidence="2" type="ORF">GCM10016234_33990</name>
</gene>
<dbReference type="EMBL" id="BMZQ01000003">
    <property type="protein sequence ID" value="GHD20919.1"/>
    <property type="molecule type" value="Genomic_DNA"/>
</dbReference>
<proteinExistence type="predicted"/>
<sequence>MISSVTLKIGFHPNNLHLTLASHWPGAFKTLRPDFIRYEEGRDTAVKLARGEIDLGGTGSTPPIIAAVNGMSVIYAAASAPRPANGAILVKKGAGVERIADLSNKPVALVDGSFLTYFLARSLEEAGLNLGNVERRDLPPAQSRELLLSGEVAAWLAMAPHLEQALGEGDFQVLAHCGTTIPNRSLFWTSKERALSAETLATFQSELAELGQAITADPEQAARLLSPDGGERERRAWTRIVSERNWRIDPADAELLWEQQREADTLFRHGALERSVQIAEQNGKAALS</sequence>
<keyword evidence="3" id="KW-1185">Reference proteome</keyword>
<dbReference type="SUPFAM" id="SSF53850">
    <property type="entry name" value="Periplasmic binding protein-like II"/>
    <property type="match status" value="1"/>
</dbReference>
<protein>
    <recommendedName>
        <fullName evidence="1">SsuA/THI5-like domain-containing protein</fullName>
    </recommendedName>
</protein>
<feature type="domain" description="SsuA/THI5-like" evidence="1">
    <location>
        <begin position="36"/>
        <end position="221"/>
    </location>
</feature>
<name>A0A8J3E049_9HYPH</name>
<dbReference type="InterPro" id="IPR015168">
    <property type="entry name" value="SsuA/THI5"/>
</dbReference>
<evidence type="ECO:0000313" key="2">
    <source>
        <dbReference type="EMBL" id="GHD20919.1"/>
    </source>
</evidence>
<evidence type="ECO:0000313" key="3">
    <source>
        <dbReference type="Proteomes" id="UP000630142"/>
    </source>
</evidence>
<accession>A0A8J3E049</accession>
<dbReference type="Pfam" id="PF09084">
    <property type="entry name" value="NMT1"/>
    <property type="match status" value="1"/>
</dbReference>
<dbReference type="AlphaFoldDB" id="A0A8J3E049"/>
<organism evidence="2 3">
    <name type="scientific">Tianweitania populi</name>
    <dbReference type="NCBI Taxonomy" id="1607949"/>
    <lineage>
        <taxon>Bacteria</taxon>
        <taxon>Pseudomonadati</taxon>
        <taxon>Pseudomonadota</taxon>
        <taxon>Alphaproteobacteria</taxon>
        <taxon>Hyphomicrobiales</taxon>
        <taxon>Phyllobacteriaceae</taxon>
        <taxon>Tianweitania</taxon>
    </lineage>
</organism>